<evidence type="ECO:0000313" key="1">
    <source>
        <dbReference type="EMBL" id="CAG8705808.1"/>
    </source>
</evidence>
<feature type="non-terminal residue" evidence="1">
    <location>
        <position position="72"/>
    </location>
</feature>
<organism evidence="1 2">
    <name type="scientific">Scutellospora calospora</name>
    <dbReference type="NCBI Taxonomy" id="85575"/>
    <lineage>
        <taxon>Eukaryota</taxon>
        <taxon>Fungi</taxon>
        <taxon>Fungi incertae sedis</taxon>
        <taxon>Mucoromycota</taxon>
        <taxon>Glomeromycotina</taxon>
        <taxon>Glomeromycetes</taxon>
        <taxon>Diversisporales</taxon>
        <taxon>Gigasporaceae</taxon>
        <taxon>Scutellospora</taxon>
    </lineage>
</organism>
<name>A0ACA9PES8_9GLOM</name>
<comment type="caution">
    <text evidence="1">The sequence shown here is derived from an EMBL/GenBank/DDBJ whole genome shotgun (WGS) entry which is preliminary data.</text>
</comment>
<reference evidence="1" key="1">
    <citation type="submission" date="2021-06" db="EMBL/GenBank/DDBJ databases">
        <authorList>
            <person name="Kallberg Y."/>
            <person name="Tangrot J."/>
            <person name="Rosling A."/>
        </authorList>
    </citation>
    <scope>NUCLEOTIDE SEQUENCE</scope>
    <source>
        <strain evidence="1">AU212A</strain>
    </source>
</reference>
<sequence length="72" mass="8451">SDNEELLIVCANNIKTKETHFYTFSTETGIRLINFTLIAFTKGERLLRIYTNLVSLDKRYILMDPYNFTNLV</sequence>
<keyword evidence="2" id="KW-1185">Reference proteome</keyword>
<dbReference type="EMBL" id="CAJVPM010041307">
    <property type="protein sequence ID" value="CAG8705808.1"/>
    <property type="molecule type" value="Genomic_DNA"/>
</dbReference>
<protein>
    <submittedName>
        <fullName evidence="1">5279_t:CDS:1</fullName>
    </submittedName>
</protein>
<feature type="non-terminal residue" evidence="1">
    <location>
        <position position="1"/>
    </location>
</feature>
<gene>
    <name evidence="1" type="ORF">SCALOS_LOCUS10675</name>
</gene>
<evidence type="ECO:0000313" key="2">
    <source>
        <dbReference type="Proteomes" id="UP000789860"/>
    </source>
</evidence>
<accession>A0ACA9PES8</accession>
<proteinExistence type="predicted"/>
<dbReference type="Proteomes" id="UP000789860">
    <property type="component" value="Unassembled WGS sequence"/>
</dbReference>